<organism evidence="1 2">
    <name type="scientific">Eumeta variegata</name>
    <name type="common">Bagworm moth</name>
    <name type="synonym">Eumeta japonica</name>
    <dbReference type="NCBI Taxonomy" id="151549"/>
    <lineage>
        <taxon>Eukaryota</taxon>
        <taxon>Metazoa</taxon>
        <taxon>Ecdysozoa</taxon>
        <taxon>Arthropoda</taxon>
        <taxon>Hexapoda</taxon>
        <taxon>Insecta</taxon>
        <taxon>Pterygota</taxon>
        <taxon>Neoptera</taxon>
        <taxon>Endopterygota</taxon>
        <taxon>Lepidoptera</taxon>
        <taxon>Glossata</taxon>
        <taxon>Ditrysia</taxon>
        <taxon>Tineoidea</taxon>
        <taxon>Psychidae</taxon>
        <taxon>Oiketicinae</taxon>
        <taxon>Eumeta</taxon>
    </lineage>
</organism>
<comment type="caution">
    <text evidence="1">The sequence shown here is derived from an EMBL/GenBank/DDBJ whole genome shotgun (WGS) entry which is preliminary data.</text>
</comment>
<dbReference type="Proteomes" id="UP000299102">
    <property type="component" value="Unassembled WGS sequence"/>
</dbReference>
<keyword evidence="2" id="KW-1185">Reference proteome</keyword>
<dbReference type="AlphaFoldDB" id="A0A4C1YI12"/>
<gene>
    <name evidence="1" type="ORF">EVAR_15055_1</name>
</gene>
<reference evidence="1 2" key="1">
    <citation type="journal article" date="2019" name="Commun. Biol.">
        <title>The bagworm genome reveals a unique fibroin gene that provides high tensile strength.</title>
        <authorList>
            <person name="Kono N."/>
            <person name="Nakamura H."/>
            <person name="Ohtoshi R."/>
            <person name="Tomita M."/>
            <person name="Numata K."/>
            <person name="Arakawa K."/>
        </authorList>
    </citation>
    <scope>NUCLEOTIDE SEQUENCE [LARGE SCALE GENOMIC DNA]</scope>
</reference>
<accession>A0A4C1YI12</accession>
<dbReference type="EMBL" id="BGZK01001263">
    <property type="protein sequence ID" value="GBP75806.1"/>
    <property type="molecule type" value="Genomic_DNA"/>
</dbReference>
<proteinExistence type="predicted"/>
<sequence length="150" mass="16805">MDVRIRVDTERAVSTDVEKHASSTGELLIELEVYEFGKLRETSDIAYVIGIVPTEDTQYETTSQISSRGFSIFIFIGNKRRRNVISPVQEALNIYKKKDLPYNSSSDEADVRIGTASLQVDERTQLRDAVDCWLRIALGNVGAASWTTVS</sequence>
<evidence type="ECO:0000313" key="2">
    <source>
        <dbReference type="Proteomes" id="UP000299102"/>
    </source>
</evidence>
<evidence type="ECO:0000313" key="1">
    <source>
        <dbReference type="EMBL" id="GBP75806.1"/>
    </source>
</evidence>
<name>A0A4C1YI12_EUMVA</name>
<protein>
    <submittedName>
        <fullName evidence="1">Uncharacterized protein</fullName>
    </submittedName>
</protein>